<protein>
    <submittedName>
        <fullName evidence="2">Uncharacterized protein</fullName>
    </submittedName>
</protein>
<comment type="caution">
    <text evidence="2">The sequence shown here is derived from an EMBL/GenBank/DDBJ whole genome shotgun (WGS) entry which is preliminary data.</text>
</comment>
<feature type="region of interest" description="Disordered" evidence="1">
    <location>
        <begin position="200"/>
        <end position="245"/>
    </location>
</feature>
<gene>
    <name evidence="2" type="ORF">CJ030_MR2G018732</name>
</gene>
<evidence type="ECO:0000256" key="1">
    <source>
        <dbReference type="SAM" id="MobiDB-lite"/>
    </source>
</evidence>
<dbReference type="EMBL" id="RXIC02000020">
    <property type="protein sequence ID" value="KAB1223113.1"/>
    <property type="molecule type" value="Genomic_DNA"/>
</dbReference>
<accession>A0A6A1WE33</accession>
<feature type="compositionally biased region" description="Basic and acidic residues" evidence="1">
    <location>
        <begin position="10"/>
        <end position="26"/>
    </location>
</feature>
<dbReference type="OrthoDB" id="848707at2759"/>
<name>A0A6A1WE33_9ROSI</name>
<keyword evidence="3" id="KW-1185">Reference proteome</keyword>
<feature type="compositionally biased region" description="Acidic residues" evidence="1">
    <location>
        <begin position="202"/>
        <end position="231"/>
    </location>
</feature>
<dbReference type="AlphaFoldDB" id="A0A6A1WE33"/>
<sequence length="302" mass="35256">MSSKRRKRVFDHGESSRPRQRIKRDGDLSAPIESLPFRSGIHQQHFQSDFKNRKVISGRWVLLLWFIENGLDFQELFDAQEWSNFVTSRCDSFPYLVKQAYVNFNFDMSEIASRFVKGKELDFYMNGMNVVAISPNSWVKFFESYTWAGMSDVEPIEILRVVLDNPELDEIVKPVANDFDIHKRLLHHIWVKKAMATPSQEIQEEEVEEEAEEEDPEEVEVVDEDRPEDDIPVTASPRTPRTPAAGRQTLYDWSVAFIMKMTELTMAQDQMTKLVSWTNSNVTQTRDIFINKYCDLRPSVES</sequence>
<reference evidence="2 3" key="1">
    <citation type="journal article" date="2019" name="Plant Biotechnol. J.">
        <title>The red bayberry genome and genetic basis of sex determination.</title>
        <authorList>
            <person name="Jia H.M."/>
            <person name="Jia H.J."/>
            <person name="Cai Q.L."/>
            <person name="Wang Y."/>
            <person name="Zhao H.B."/>
            <person name="Yang W.F."/>
            <person name="Wang G.Y."/>
            <person name="Li Y.H."/>
            <person name="Zhan D.L."/>
            <person name="Shen Y.T."/>
            <person name="Niu Q.F."/>
            <person name="Chang L."/>
            <person name="Qiu J."/>
            <person name="Zhao L."/>
            <person name="Xie H.B."/>
            <person name="Fu W.Y."/>
            <person name="Jin J."/>
            <person name="Li X.W."/>
            <person name="Jiao Y."/>
            <person name="Zhou C.C."/>
            <person name="Tu T."/>
            <person name="Chai C.Y."/>
            <person name="Gao J.L."/>
            <person name="Fan L.J."/>
            <person name="van de Weg E."/>
            <person name="Wang J.Y."/>
            <person name="Gao Z.S."/>
        </authorList>
    </citation>
    <scope>NUCLEOTIDE SEQUENCE [LARGE SCALE GENOMIC DNA]</scope>
    <source>
        <tissue evidence="2">Leaves</tissue>
    </source>
</reference>
<evidence type="ECO:0000313" key="3">
    <source>
        <dbReference type="Proteomes" id="UP000516437"/>
    </source>
</evidence>
<organism evidence="2 3">
    <name type="scientific">Morella rubra</name>
    <name type="common">Chinese bayberry</name>
    <dbReference type="NCBI Taxonomy" id="262757"/>
    <lineage>
        <taxon>Eukaryota</taxon>
        <taxon>Viridiplantae</taxon>
        <taxon>Streptophyta</taxon>
        <taxon>Embryophyta</taxon>
        <taxon>Tracheophyta</taxon>
        <taxon>Spermatophyta</taxon>
        <taxon>Magnoliopsida</taxon>
        <taxon>eudicotyledons</taxon>
        <taxon>Gunneridae</taxon>
        <taxon>Pentapetalae</taxon>
        <taxon>rosids</taxon>
        <taxon>fabids</taxon>
        <taxon>Fagales</taxon>
        <taxon>Myricaceae</taxon>
        <taxon>Morella</taxon>
    </lineage>
</organism>
<evidence type="ECO:0000313" key="2">
    <source>
        <dbReference type="EMBL" id="KAB1223113.1"/>
    </source>
</evidence>
<dbReference type="Proteomes" id="UP000516437">
    <property type="component" value="Chromosome 2"/>
</dbReference>
<feature type="region of interest" description="Disordered" evidence="1">
    <location>
        <begin position="1"/>
        <end position="26"/>
    </location>
</feature>
<proteinExistence type="predicted"/>